<organism evidence="8 9">
    <name type="scientific">Daedalea quercina L-15889</name>
    <dbReference type="NCBI Taxonomy" id="1314783"/>
    <lineage>
        <taxon>Eukaryota</taxon>
        <taxon>Fungi</taxon>
        <taxon>Dikarya</taxon>
        <taxon>Basidiomycota</taxon>
        <taxon>Agaricomycotina</taxon>
        <taxon>Agaricomycetes</taxon>
        <taxon>Polyporales</taxon>
        <taxon>Fomitopsis</taxon>
    </lineage>
</organism>
<evidence type="ECO:0000256" key="2">
    <source>
        <dbReference type="ARBA" id="ARBA00022448"/>
    </source>
</evidence>
<dbReference type="InterPro" id="IPR017871">
    <property type="entry name" value="ABC_transporter-like_CS"/>
</dbReference>
<feature type="region of interest" description="Disordered" evidence="6">
    <location>
        <begin position="1"/>
        <end position="22"/>
    </location>
</feature>
<dbReference type="SUPFAM" id="SSF52540">
    <property type="entry name" value="P-loop containing nucleoside triphosphate hydrolases"/>
    <property type="match status" value="1"/>
</dbReference>
<dbReference type="InterPro" id="IPR050835">
    <property type="entry name" value="ABC_transporter_sub-D"/>
</dbReference>
<dbReference type="Proteomes" id="UP000076727">
    <property type="component" value="Unassembled WGS sequence"/>
</dbReference>
<dbReference type="InterPro" id="IPR027417">
    <property type="entry name" value="P-loop_NTPase"/>
</dbReference>
<dbReference type="EMBL" id="KV429051">
    <property type="protein sequence ID" value="KZT70506.1"/>
    <property type="molecule type" value="Genomic_DNA"/>
</dbReference>
<dbReference type="GO" id="GO:0005778">
    <property type="term" value="C:peroxisomal membrane"/>
    <property type="evidence" value="ECO:0007669"/>
    <property type="project" value="TreeGrafter"/>
</dbReference>
<evidence type="ECO:0000259" key="7">
    <source>
        <dbReference type="PROSITE" id="PS50893"/>
    </source>
</evidence>
<dbReference type="GO" id="GO:0016887">
    <property type="term" value="F:ATP hydrolysis activity"/>
    <property type="evidence" value="ECO:0007669"/>
    <property type="project" value="InterPro"/>
</dbReference>
<dbReference type="PROSITE" id="PS00211">
    <property type="entry name" value="ABC_TRANSPORTER_1"/>
    <property type="match status" value="1"/>
</dbReference>
<dbReference type="GO" id="GO:0005524">
    <property type="term" value="F:ATP binding"/>
    <property type="evidence" value="ECO:0007669"/>
    <property type="project" value="InterPro"/>
</dbReference>
<dbReference type="GO" id="GO:0015910">
    <property type="term" value="P:long-chain fatty acid import into peroxisome"/>
    <property type="evidence" value="ECO:0007669"/>
    <property type="project" value="TreeGrafter"/>
</dbReference>
<keyword evidence="3" id="KW-0812">Transmembrane</keyword>
<dbReference type="PANTHER" id="PTHR11384:SF67">
    <property type="entry name" value="ATP-BINDING CASSETTE SUB-FAMILY D MEMBER 1"/>
    <property type="match status" value="1"/>
</dbReference>
<evidence type="ECO:0000256" key="5">
    <source>
        <dbReference type="ARBA" id="ARBA00023136"/>
    </source>
</evidence>
<dbReference type="GO" id="GO:0005324">
    <property type="term" value="F:long-chain fatty acid transmembrane transporter activity"/>
    <property type="evidence" value="ECO:0007669"/>
    <property type="project" value="TreeGrafter"/>
</dbReference>
<dbReference type="Pfam" id="PF06472">
    <property type="entry name" value="ABC_membrane_2"/>
    <property type="match status" value="2"/>
</dbReference>
<reference evidence="8 9" key="1">
    <citation type="journal article" date="2016" name="Mol. Biol. Evol.">
        <title>Comparative Genomics of Early-Diverging Mushroom-Forming Fungi Provides Insights into the Origins of Lignocellulose Decay Capabilities.</title>
        <authorList>
            <person name="Nagy L.G."/>
            <person name="Riley R."/>
            <person name="Tritt A."/>
            <person name="Adam C."/>
            <person name="Daum C."/>
            <person name="Floudas D."/>
            <person name="Sun H."/>
            <person name="Yadav J.S."/>
            <person name="Pangilinan J."/>
            <person name="Larsson K.H."/>
            <person name="Matsuura K."/>
            <person name="Barry K."/>
            <person name="Labutti K."/>
            <person name="Kuo R."/>
            <person name="Ohm R.A."/>
            <person name="Bhattacharya S.S."/>
            <person name="Shirouzu T."/>
            <person name="Yoshinaga Y."/>
            <person name="Martin F.M."/>
            <person name="Grigoriev I.V."/>
            <person name="Hibbett D.S."/>
        </authorList>
    </citation>
    <scope>NUCLEOTIDE SEQUENCE [LARGE SCALE GENOMIC DNA]</scope>
    <source>
        <strain evidence="8 9">L-15889</strain>
    </source>
</reference>
<accession>A0A165RAJ2</accession>
<keyword evidence="9" id="KW-1185">Reference proteome</keyword>
<dbReference type="PANTHER" id="PTHR11384">
    <property type="entry name" value="ATP-BINDING CASSETTE, SUB-FAMILY D MEMBER"/>
    <property type="match status" value="1"/>
</dbReference>
<dbReference type="GO" id="GO:0042760">
    <property type="term" value="P:very long-chain fatty acid catabolic process"/>
    <property type="evidence" value="ECO:0007669"/>
    <property type="project" value="TreeGrafter"/>
</dbReference>
<protein>
    <recommendedName>
        <fullName evidence="7">ABC transporter domain-containing protein</fullName>
    </recommendedName>
</protein>
<dbReference type="STRING" id="1314783.A0A165RAJ2"/>
<dbReference type="PROSITE" id="PS50893">
    <property type="entry name" value="ABC_TRANSPORTER_2"/>
    <property type="match status" value="1"/>
</dbReference>
<dbReference type="Gene3D" id="3.40.50.300">
    <property type="entry name" value="P-loop containing nucleotide triphosphate hydrolases"/>
    <property type="match status" value="1"/>
</dbReference>
<dbReference type="GO" id="GO:0140359">
    <property type="term" value="F:ABC-type transporter activity"/>
    <property type="evidence" value="ECO:0007669"/>
    <property type="project" value="InterPro"/>
</dbReference>
<evidence type="ECO:0000256" key="4">
    <source>
        <dbReference type="ARBA" id="ARBA00022989"/>
    </source>
</evidence>
<name>A0A165RAJ2_9APHY</name>
<evidence type="ECO:0000256" key="1">
    <source>
        <dbReference type="ARBA" id="ARBA00008575"/>
    </source>
</evidence>
<evidence type="ECO:0000256" key="3">
    <source>
        <dbReference type="ARBA" id="ARBA00022692"/>
    </source>
</evidence>
<dbReference type="GO" id="GO:0006635">
    <property type="term" value="P:fatty acid beta-oxidation"/>
    <property type="evidence" value="ECO:0007669"/>
    <property type="project" value="TreeGrafter"/>
</dbReference>
<keyword evidence="5" id="KW-0472">Membrane</keyword>
<dbReference type="InterPro" id="IPR011527">
    <property type="entry name" value="ABC1_TM_dom"/>
</dbReference>
<comment type="similarity">
    <text evidence="1">Belongs to the ABC transporter superfamily. ABCD family. Peroxisomal fatty acyl CoA transporter (TC 3.A.1.203) subfamily.</text>
</comment>
<dbReference type="InterPro" id="IPR003439">
    <property type="entry name" value="ABC_transporter-like_ATP-bd"/>
</dbReference>
<gene>
    <name evidence="8" type="ORF">DAEQUDRAFT_744731</name>
</gene>
<proteinExistence type="inferred from homology"/>
<dbReference type="OrthoDB" id="422637at2759"/>
<dbReference type="Pfam" id="PF00005">
    <property type="entry name" value="ABC_tran"/>
    <property type="match status" value="1"/>
</dbReference>
<evidence type="ECO:0000313" key="9">
    <source>
        <dbReference type="Proteomes" id="UP000076727"/>
    </source>
</evidence>
<dbReference type="AlphaFoldDB" id="A0A165RAJ2"/>
<evidence type="ECO:0000313" key="8">
    <source>
        <dbReference type="EMBL" id="KZT70506.1"/>
    </source>
</evidence>
<keyword evidence="2" id="KW-0813">Transport</keyword>
<evidence type="ECO:0000256" key="6">
    <source>
        <dbReference type="SAM" id="MobiDB-lite"/>
    </source>
</evidence>
<dbReference type="GO" id="GO:0007031">
    <property type="term" value="P:peroxisome organization"/>
    <property type="evidence" value="ECO:0007669"/>
    <property type="project" value="TreeGrafter"/>
</dbReference>
<keyword evidence="4" id="KW-1133">Transmembrane helix</keyword>
<feature type="domain" description="ABC transporter" evidence="7">
    <location>
        <begin position="457"/>
        <end position="717"/>
    </location>
</feature>
<sequence>MPMQSHASNLLRDARLNPASVQTPPRTARAAFELIPALNEVCTLFSNVLKSLKAAIQVTLESLIRSLKVITSKRNISEEELTRALQQVYVKDADGVQRLLIPIRPTPQSVVAENARRFPPIPASHKPGLDKTFLRQLLSILHVAFPTYRSKEAIILLAHTSFLVFRTVLSVAVARLDGRIGFLRGLGLWFALAVPSTYTNVMIRHLQAKLSLRLRTRLTRGNILKPSLDLIFFTSQLSCTLGFRGTFLLGLNYYVMARILRAATPAFGHLAAVEAQLEGEYRAGMGRVDRESEEIAFYGGGVRERSILWRAYLRLIRHINSIYKIRIAYEWTEDFVIKYLWSAVGYCLISIPVFLQRRRHVGVQTGVPTATTVNNEVANRTESESYQCLGTYISSRRLLLSLADAGGRVMYAYKDLLELAGLTTRLYSLLSTLHNLPPLPPTSDDAHQDAHQDCIELKNVDVGVPAVSPAVIAGVPEKSGSSWILVKDLSLVLRQGEHLMITGSNGVSKTAVARGGGEVKRPSGKQGVFVVPQRAYMVTGTLLDQIIYPHSYPEFVETGKAEQDLMEILTAVNMVYLPAREGGWSTRKEWRDVLSGGEKQRMGLARVFYHMPKFAVLDECTSAVSSDVEGRMYEHAKSLGITLITISLRPSLMRYHTHLLTLAGDGTGKWKLTRIGTAEERMGIDREVIMLEGKLAEVGKWEARVKELNQMLSVQEQ</sequence>